<dbReference type="STRING" id="1121301.SAMN02745912_02332"/>
<evidence type="ECO:0000313" key="11">
    <source>
        <dbReference type="Proteomes" id="UP000184465"/>
    </source>
</evidence>
<dbReference type="Proteomes" id="UP000184465">
    <property type="component" value="Unassembled WGS sequence"/>
</dbReference>
<keyword evidence="3 8" id="KW-0812">Transmembrane</keyword>
<keyword evidence="4" id="KW-0378">Hydrolase</keyword>
<comment type="similarity">
    <text evidence="2">Belongs to the peptidase S54 family.</text>
</comment>
<dbReference type="InterPro" id="IPR050925">
    <property type="entry name" value="Rhomboid_protease_S54"/>
</dbReference>
<dbReference type="PROSITE" id="PS50293">
    <property type="entry name" value="TPR_REGION"/>
    <property type="match status" value="1"/>
</dbReference>
<evidence type="ECO:0000256" key="5">
    <source>
        <dbReference type="ARBA" id="ARBA00022989"/>
    </source>
</evidence>
<evidence type="ECO:0000256" key="1">
    <source>
        <dbReference type="ARBA" id="ARBA00004141"/>
    </source>
</evidence>
<feature type="transmembrane region" description="Helical" evidence="8">
    <location>
        <begin position="7"/>
        <end position="27"/>
    </location>
</feature>
<dbReference type="AlphaFoldDB" id="A0A1M6PXY8"/>
<evidence type="ECO:0000256" key="4">
    <source>
        <dbReference type="ARBA" id="ARBA00022801"/>
    </source>
</evidence>
<proteinExistence type="inferred from homology"/>
<dbReference type="InterPro" id="IPR011990">
    <property type="entry name" value="TPR-like_helical_dom_sf"/>
</dbReference>
<reference evidence="10 11" key="1">
    <citation type="submission" date="2016-11" db="EMBL/GenBank/DDBJ databases">
        <authorList>
            <person name="Jaros S."/>
            <person name="Januszkiewicz K."/>
            <person name="Wedrychowicz H."/>
        </authorList>
    </citation>
    <scope>NUCLEOTIDE SEQUENCE [LARGE SCALE GENOMIC DNA]</scope>
    <source>
        <strain evidence="10 11">DSM 15212</strain>
    </source>
</reference>
<evidence type="ECO:0000313" key="10">
    <source>
        <dbReference type="EMBL" id="SHK12726.1"/>
    </source>
</evidence>
<dbReference type="PANTHER" id="PTHR43731">
    <property type="entry name" value="RHOMBOID PROTEASE"/>
    <property type="match status" value="1"/>
</dbReference>
<feature type="transmembrane region" description="Helical" evidence="8">
    <location>
        <begin position="61"/>
        <end position="81"/>
    </location>
</feature>
<feature type="transmembrane region" description="Helical" evidence="8">
    <location>
        <begin position="198"/>
        <end position="218"/>
    </location>
</feature>
<accession>A0A1M6PXY8</accession>
<dbReference type="GO" id="GO:0006508">
    <property type="term" value="P:proteolysis"/>
    <property type="evidence" value="ECO:0007669"/>
    <property type="project" value="UniProtKB-KW"/>
</dbReference>
<dbReference type="PROSITE" id="PS50005">
    <property type="entry name" value="TPR"/>
    <property type="match status" value="1"/>
</dbReference>
<evidence type="ECO:0000256" key="3">
    <source>
        <dbReference type="ARBA" id="ARBA00022692"/>
    </source>
</evidence>
<name>A0A1M6PXY8_PARC5</name>
<feature type="repeat" description="TPR" evidence="7">
    <location>
        <begin position="257"/>
        <end position="290"/>
    </location>
</feature>
<evidence type="ECO:0000259" key="9">
    <source>
        <dbReference type="Pfam" id="PF01694"/>
    </source>
</evidence>
<feature type="transmembrane region" description="Helical" evidence="8">
    <location>
        <begin position="117"/>
        <end position="135"/>
    </location>
</feature>
<sequence length="305" mass="34784">MIKIKKLYLTHIIILINALICILMFFVDKSFNFNIYTLIRFGAKYNPMVASGQYYRLITPIFLHSDLTHLLFNMYALNILGKNIELIYGKYKFIIIYLTAGIFGSIGSFIFTKSVAVGASGAIFGLFGAYIYLYISKPDVFNIAFLKNLLTVIGINLLFGIIFPNIDNWAHICGLIGGFIVSWSVGIRVEKFLSPKKIPAKILTILLICISLITGISLNQNDWEYNLYKGEEYLKQNKIIKAKEQFIIGLSRNNTVEVFYYYLGHIYLSEGNTKKAIYHFQKAVEINPKFVEAKEILDAIQKNSL</sequence>
<dbReference type="InterPro" id="IPR019734">
    <property type="entry name" value="TPR_rpt"/>
</dbReference>
<keyword evidence="10" id="KW-0645">Protease</keyword>
<evidence type="ECO:0000256" key="8">
    <source>
        <dbReference type="SAM" id="Phobius"/>
    </source>
</evidence>
<dbReference type="PANTHER" id="PTHR43731:SF14">
    <property type="entry name" value="PRESENILIN-ASSOCIATED RHOMBOID-LIKE PROTEIN, MITOCHONDRIAL"/>
    <property type="match status" value="1"/>
</dbReference>
<feature type="transmembrane region" description="Helical" evidence="8">
    <location>
        <begin position="144"/>
        <end position="163"/>
    </location>
</feature>
<dbReference type="SUPFAM" id="SSF48452">
    <property type="entry name" value="TPR-like"/>
    <property type="match status" value="1"/>
</dbReference>
<feature type="transmembrane region" description="Helical" evidence="8">
    <location>
        <begin position="169"/>
        <end position="186"/>
    </location>
</feature>
<keyword evidence="11" id="KW-1185">Reference proteome</keyword>
<dbReference type="GO" id="GO:0004252">
    <property type="term" value="F:serine-type endopeptidase activity"/>
    <property type="evidence" value="ECO:0007669"/>
    <property type="project" value="InterPro"/>
</dbReference>
<comment type="subcellular location">
    <subcellularLocation>
        <location evidence="1">Membrane</location>
        <topology evidence="1">Multi-pass membrane protein</topology>
    </subcellularLocation>
</comment>
<evidence type="ECO:0000256" key="6">
    <source>
        <dbReference type="ARBA" id="ARBA00023136"/>
    </source>
</evidence>
<dbReference type="RefSeq" id="WP_073150108.1">
    <property type="nucleotide sequence ID" value="NZ_FRAG01000028.1"/>
</dbReference>
<feature type="transmembrane region" description="Helical" evidence="8">
    <location>
        <begin position="93"/>
        <end position="111"/>
    </location>
</feature>
<dbReference type="SMART" id="SM00028">
    <property type="entry name" value="TPR"/>
    <property type="match status" value="2"/>
</dbReference>
<dbReference type="GO" id="GO:0016020">
    <property type="term" value="C:membrane"/>
    <property type="evidence" value="ECO:0007669"/>
    <property type="project" value="UniProtKB-SubCell"/>
</dbReference>
<dbReference type="Gene3D" id="1.20.1540.10">
    <property type="entry name" value="Rhomboid-like"/>
    <property type="match status" value="1"/>
</dbReference>
<keyword evidence="6 8" id="KW-0472">Membrane</keyword>
<organism evidence="10 11">
    <name type="scientific">Paramaledivibacter caminithermalis (strain DSM 15212 / CIP 107654 / DViRD3)</name>
    <name type="common">Clostridium caminithermale</name>
    <dbReference type="NCBI Taxonomy" id="1121301"/>
    <lineage>
        <taxon>Bacteria</taxon>
        <taxon>Bacillati</taxon>
        <taxon>Bacillota</taxon>
        <taxon>Clostridia</taxon>
        <taxon>Peptostreptococcales</taxon>
        <taxon>Caminicellaceae</taxon>
        <taxon>Paramaledivibacter</taxon>
    </lineage>
</organism>
<gene>
    <name evidence="10" type="ORF">SAMN02745912_02332</name>
</gene>
<dbReference type="SUPFAM" id="SSF144091">
    <property type="entry name" value="Rhomboid-like"/>
    <property type="match status" value="1"/>
</dbReference>
<dbReference type="InterPro" id="IPR035952">
    <property type="entry name" value="Rhomboid-like_sf"/>
</dbReference>
<dbReference type="Gene3D" id="1.25.40.10">
    <property type="entry name" value="Tetratricopeptide repeat domain"/>
    <property type="match status" value="1"/>
</dbReference>
<dbReference type="EMBL" id="FRAG01000028">
    <property type="protein sequence ID" value="SHK12726.1"/>
    <property type="molecule type" value="Genomic_DNA"/>
</dbReference>
<dbReference type="Pfam" id="PF01694">
    <property type="entry name" value="Rhomboid"/>
    <property type="match status" value="1"/>
</dbReference>
<feature type="domain" description="Peptidase S54 rhomboid" evidence="9">
    <location>
        <begin position="52"/>
        <end position="185"/>
    </location>
</feature>
<evidence type="ECO:0000256" key="7">
    <source>
        <dbReference type="PROSITE-ProRule" id="PRU00339"/>
    </source>
</evidence>
<evidence type="ECO:0000256" key="2">
    <source>
        <dbReference type="ARBA" id="ARBA00009045"/>
    </source>
</evidence>
<dbReference type="OrthoDB" id="9813074at2"/>
<keyword evidence="7" id="KW-0802">TPR repeat</keyword>
<dbReference type="InterPro" id="IPR022764">
    <property type="entry name" value="Peptidase_S54_rhomboid_dom"/>
</dbReference>
<keyword evidence="5 8" id="KW-1133">Transmembrane helix</keyword>
<dbReference type="Pfam" id="PF00515">
    <property type="entry name" value="TPR_1"/>
    <property type="match status" value="1"/>
</dbReference>
<protein>
    <submittedName>
        <fullName evidence="10">Membrane associated serine protease, rhomboid family</fullName>
    </submittedName>
</protein>